<dbReference type="EnsemblMetazoa" id="Aqu2.1.21609_001">
    <property type="protein sequence ID" value="Aqu2.1.21609_001"/>
    <property type="gene ID" value="Aqu2.1.21609"/>
</dbReference>
<accession>A0A1X7U2H4</accession>
<dbReference type="InParanoid" id="A0A1X7U2H4"/>
<protein>
    <submittedName>
        <fullName evidence="1">Uncharacterized protein</fullName>
    </submittedName>
</protein>
<proteinExistence type="predicted"/>
<dbReference type="AlphaFoldDB" id="A0A1X7U2H4"/>
<evidence type="ECO:0000313" key="1">
    <source>
        <dbReference type="EnsemblMetazoa" id="Aqu2.1.21609_001"/>
    </source>
</evidence>
<reference evidence="1" key="1">
    <citation type="submission" date="2017-05" db="UniProtKB">
        <authorList>
            <consortium name="EnsemblMetazoa"/>
        </authorList>
    </citation>
    <scope>IDENTIFICATION</scope>
</reference>
<organism evidence="1">
    <name type="scientific">Amphimedon queenslandica</name>
    <name type="common">Sponge</name>
    <dbReference type="NCBI Taxonomy" id="400682"/>
    <lineage>
        <taxon>Eukaryota</taxon>
        <taxon>Metazoa</taxon>
        <taxon>Porifera</taxon>
        <taxon>Demospongiae</taxon>
        <taxon>Heteroscleromorpha</taxon>
        <taxon>Haplosclerida</taxon>
        <taxon>Niphatidae</taxon>
        <taxon>Amphimedon</taxon>
    </lineage>
</organism>
<sequence>IRHRYIVLNFIFRVKKYTTTFH</sequence>
<name>A0A1X7U2H4_AMPQE</name>